<evidence type="ECO:0000256" key="3">
    <source>
        <dbReference type="ARBA" id="ARBA00022679"/>
    </source>
</evidence>
<organism evidence="5 6">
    <name type="scientific">Microbacterium horticulturae</name>
    <dbReference type="NCBI Taxonomy" id="3028316"/>
    <lineage>
        <taxon>Bacteria</taxon>
        <taxon>Bacillati</taxon>
        <taxon>Actinomycetota</taxon>
        <taxon>Actinomycetes</taxon>
        <taxon>Micrococcales</taxon>
        <taxon>Microbacteriaceae</taxon>
        <taxon>Microbacterium</taxon>
    </lineage>
</organism>
<feature type="domain" description="Glycosyltransferase subfamily 4-like N-terminal" evidence="4">
    <location>
        <begin position="32"/>
        <end position="213"/>
    </location>
</feature>
<evidence type="ECO:0000256" key="2">
    <source>
        <dbReference type="ARBA" id="ARBA00022676"/>
    </source>
</evidence>
<dbReference type="RefSeq" id="WP_275278942.1">
    <property type="nucleotide sequence ID" value="NZ_CP119108.1"/>
</dbReference>
<dbReference type="Pfam" id="PF13439">
    <property type="entry name" value="Glyco_transf_4"/>
    <property type="match status" value="1"/>
</dbReference>
<dbReference type="Proteomes" id="UP001214553">
    <property type="component" value="Chromosome"/>
</dbReference>
<dbReference type="InterPro" id="IPR050194">
    <property type="entry name" value="Glycosyltransferase_grp1"/>
</dbReference>
<protein>
    <recommendedName>
        <fullName evidence="1">D-inositol 3-phosphate glycosyltransferase</fullName>
    </recommendedName>
</protein>
<dbReference type="Gene3D" id="3.40.50.2000">
    <property type="entry name" value="Glycogen Phosphorylase B"/>
    <property type="match status" value="2"/>
</dbReference>
<keyword evidence="6" id="KW-1185">Reference proteome</keyword>
<evidence type="ECO:0000256" key="1">
    <source>
        <dbReference type="ARBA" id="ARBA00021292"/>
    </source>
</evidence>
<dbReference type="Pfam" id="PF13692">
    <property type="entry name" value="Glyco_trans_1_4"/>
    <property type="match status" value="1"/>
</dbReference>
<name>A0ABY8C4R3_9MICO</name>
<keyword evidence="2" id="KW-0328">Glycosyltransferase</keyword>
<sequence length="413" mass="43733">MGERAQEAARAVNGGDTVAVMLLCDYSLRYLGGAQTAFLRQARGLAEEGWTVVVVAPDADVLAGVPGIVPVAVRVAFTVPGVGLPVLASRRRLRGELARLAAAHDVRALVVHSEFTLACAALEIGAAQRRPVLQTVHTFFWQASSALNALVPLALWEYHHITGRWPSPRYTGSTPINNALRTMTLTVATRADAVLSPSAHQARALQAEGVDAVHELSNIAEPLQPAPARADGPLTLVWAARFAPEKRLEVALDAVRLVTARRGPGRVHLHVAGGVHEPQADVTFHGRVPGDEVGVLVAASDAVLISSLGFDNQPMIALEAFSRGRPAVVVDPVLAGEFGAAAIGTETPDAAGLAAALERLLDERDSLGRAAAAALTYARDRQPAPHARKLDRLIAVARERMRARTPQPAARRS</sequence>
<keyword evidence="3" id="KW-0808">Transferase</keyword>
<dbReference type="SUPFAM" id="SSF53756">
    <property type="entry name" value="UDP-Glycosyltransferase/glycogen phosphorylase"/>
    <property type="match status" value="1"/>
</dbReference>
<evidence type="ECO:0000259" key="4">
    <source>
        <dbReference type="Pfam" id="PF13439"/>
    </source>
</evidence>
<dbReference type="EMBL" id="CP119108">
    <property type="protein sequence ID" value="WEG09618.1"/>
    <property type="molecule type" value="Genomic_DNA"/>
</dbReference>
<proteinExistence type="predicted"/>
<reference evidence="5 6" key="1">
    <citation type="submission" date="2023-03" db="EMBL/GenBank/DDBJ databases">
        <title>Genome sequence of Microbacterium sp. KACC 23027.</title>
        <authorList>
            <person name="Kim S."/>
            <person name="Heo J."/>
            <person name="Kwon S.-W."/>
        </authorList>
    </citation>
    <scope>NUCLEOTIDE SEQUENCE [LARGE SCALE GENOMIC DNA]</scope>
    <source>
        <strain evidence="5 6">KACC 23027</strain>
    </source>
</reference>
<evidence type="ECO:0000313" key="6">
    <source>
        <dbReference type="Proteomes" id="UP001214553"/>
    </source>
</evidence>
<dbReference type="PANTHER" id="PTHR45947:SF3">
    <property type="entry name" value="SULFOQUINOVOSYL TRANSFERASE SQD2"/>
    <property type="match status" value="1"/>
</dbReference>
<gene>
    <name evidence="5" type="ORF">PU630_03355</name>
</gene>
<dbReference type="CDD" id="cd03801">
    <property type="entry name" value="GT4_PimA-like"/>
    <property type="match status" value="1"/>
</dbReference>
<dbReference type="PANTHER" id="PTHR45947">
    <property type="entry name" value="SULFOQUINOVOSYL TRANSFERASE SQD2"/>
    <property type="match status" value="1"/>
</dbReference>
<accession>A0ABY8C4R3</accession>
<dbReference type="InterPro" id="IPR028098">
    <property type="entry name" value="Glyco_trans_4-like_N"/>
</dbReference>
<evidence type="ECO:0000313" key="5">
    <source>
        <dbReference type="EMBL" id="WEG09618.1"/>
    </source>
</evidence>